<dbReference type="AlphaFoldDB" id="M0BDJ0"/>
<organism evidence="1 2">
    <name type="scientific">Halovivax asiaticus JCM 14624</name>
    <dbReference type="NCBI Taxonomy" id="1227490"/>
    <lineage>
        <taxon>Archaea</taxon>
        <taxon>Methanobacteriati</taxon>
        <taxon>Methanobacteriota</taxon>
        <taxon>Stenosarchaea group</taxon>
        <taxon>Halobacteria</taxon>
        <taxon>Halobacteriales</taxon>
        <taxon>Natrialbaceae</taxon>
        <taxon>Halovivax</taxon>
    </lineage>
</organism>
<dbReference type="Pfam" id="PF24109">
    <property type="entry name" value="DUF7384"/>
    <property type="match status" value="1"/>
</dbReference>
<dbReference type="EMBL" id="AOIQ01000019">
    <property type="protein sequence ID" value="ELZ08895.1"/>
    <property type="molecule type" value="Genomic_DNA"/>
</dbReference>
<evidence type="ECO:0000313" key="2">
    <source>
        <dbReference type="Proteomes" id="UP000011560"/>
    </source>
</evidence>
<evidence type="ECO:0000313" key="1">
    <source>
        <dbReference type="EMBL" id="ELZ08895.1"/>
    </source>
</evidence>
<dbReference type="PATRIC" id="fig|1227490.4.peg.2495"/>
<dbReference type="OrthoDB" id="214734at2157"/>
<name>M0BDJ0_9EURY</name>
<keyword evidence="2" id="KW-1185">Reference proteome</keyword>
<comment type="caution">
    <text evidence="1">The sequence shown here is derived from an EMBL/GenBank/DDBJ whole genome shotgun (WGS) entry which is preliminary data.</text>
</comment>
<reference evidence="1 2" key="1">
    <citation type="journal article" date="2014" name="PLoS Genet.">
        <title>Phylogenetically driven sequencing of extremely halophilic archaea reveals strategies for static and dynamic osmo-response.</title>
        <authorList>
            <person name="Becker E.A."/>
            <person name="Seitzer P.M."/>
            <person name="Tritt A."/>
            <person name="Larsen D."/>
            <person name="Krusor M."/>
            <person name="Yao A.I."/>
            <person name="Wu D."/>
            <person name="Madern D."/>
            <person name="Eisen J.A."/>
            <person name="Darling A.E."/>
            <person name="Facciotti M.T."/>
        </authorList>
    </citation>
    <scope>NUCLEOTIDE SEQUENCE [LARGE SCALE GENOMIC DNA]</scope>
    <source>
        <strain evidence="1 2">JCM 14624</strain>
    </source>
</reference>
<dbReference type="RefSeq" id="WP_007702940.1">
    <property type="nucleotide sequence ID" value="NZ_AOIQ01000019.1"/>
</dbReference>
<sequence length="157" mass="16673">MADRPNPARVVADADVLAADLLVGGDAREALDCVRRHSWVELVASDHLLAATEALVAAIADAELAADHRERLAAERVSVEHPADDHPALASAYAGEAAHLLSDDERLTSATAGLTIKPRVDVSIRPPDAFATLFDPESLYEHVEGGTYPGPDRDPRA</sequence>
<dbReference type="InterPro" id="IPR055808">
    <property type="entry name" value="DUF7384"/>
</dbReference>
<proteinExistence type="predicted"/>
<accession>M0BDJ0</accession>
<dbReference type="Proteomes" id="UP000011560">
    <property type="component" value="Unassembled WGS sequence"/>
</dbReference>
<evidence type="ECO:0008006" key="3">
    <source>
        <dbReference type="Google" id="ProtNLM"/>
    </source>
</evidence>
<gene>
    <name evidence="1" type="ORF">C479_12244</name>
</gene>
<protein>
    <recommendedName>
        <fullName evidence="3">PIN domain-containing protein</fullName>
    </recommendedName>
</protein>